<sequence>MRHEPGLPLARGAAPRTDAHQQWACSRPHPLPFILSRCIIGPRPESKPLTVALRSFRGYRGAHWPTSDAGQLKPALTPRLGALLAAVSAAGVVLRTVPRSASSCFLD</sequence>
<comment type="caution">
    <text evidence="2">The sequence shown here is derived from an EMBL/GenBank/DDBJ whole genome shotgun (WGS) entry which is preliminary data.</text>
</comment>
<feature type="region of interest" description="Disordered" evidence="1">
    <location>
        <begin position="1"/>
        <end position="21"/>
    </location>
</feature>
<name>A0AAV7PY76_PLEWA</name>
<keyword evidence="3" id="KW-1185">Reference proteome</keyword>
<reference evidence="2" key="1">
    <citation type="journal article" date="2022" name="bioRxiv">
        <title>Sequencing and chromosome-scale assembly of the giantPleurodeles waltlgenome.</title>
        <authorList>
            <person name="Brown T."/>
            <person name="Elewa A."/>
            <person name="Iarovenko S."/>
            <person name="Subramanian E."/>
            <person name="Araus A.J."/>
            <person name="Petzold A."/>
            <person name="Susuki M."/>
            <person name="Suzuki K.-i.T."/>
            <person name="Hayashi T."/>
            <person name="Toyoda A."/>
            <person name="Oliveira C."/>
            <person name="Osipova E."/>
            <person name="Leigh N.D."/>
            <person name="Simon A."/>
            <person name="Yun M.H."/>
        </authorList>
    </citation>
    <scope>NUCLEOTIDE SEQUENCE</scope>
    <source>
        <strain evidence="2">20211129_DDA</strain>
        <tissue evidence="2">Liver</tissue>
    </source>
</reference>
<proteinExistence type="predicted"/>
<dbReference type="Proteomes" id="UP001066276">
    <property type="component" value="Chromosome 7"/>
</dbReference>
<organism evidence="2 3">
    <name type="scientific">Pleurodeles waltl</name>
    <name type="common">Iberian ribbed newt</name>
    <dbReference type="NCBI Taxonomy" id="8319"/>
    <lineage>
        <taxon>Eukaryota</taxon>
        <taxon>Metazoa</taxon>
        <taxon>Chordata</taxon>
        <taxon>Craniata</taxon>
        <taxon>Vertebrata</taxon>
        <taxon>Euteleostomi</taxon>
        <taxon>Amphibia</taxon>
        <taxon>Batrachia</taxon>
        <taxon>Caudata</taxon>
        <taxon>Salamandroidea</taxon>
        <taxon>Salamandridae</taxon>
        <taxon>Pleurodelinae</taxon>
        <taxon>Pleurodeles</taxon>
    </lineage>
</organism>
<evidence type="ECO:0000313" key="3">
    <source>
        <dbReference type="Proteomes" id="UP001066276"/>
    </source>
</evidence>
<evidence type="ECO:0000256" key="1">
    <source>
        <dbReference type="SAM" id="MobiDB-lite"/>
    </source>
</evidence>
<evidence type="ECO:0000313" key="2">
    <source>
        <dbReference type="EMBL" id="KAJ1132202.1"/>
    </source>
</evidence>
<accession>A0AAV7PY76</accession>
<dbReference type="EMBL" id="JANPWB010000011">
    <property type="protein sequence ID" value="KAJ1132202.1"/>
    <property type="molecule type" value="Genomic_DNA"/>
</dbReference>
<gene>
    <name evidence="2" type="ORF">NDU88_010529</name>
</gene>
<protein>
    <submittedName>
        <fullName evidence="2">Uncharacterized protein</fullName>
    </submittedName>
</protein>
<dbReference type="AlphaFoldDB" id="A0AAV7PY76"/>